<evidence type="ECO:0000256" key="3">
    <source>
        <dbReference type="PROSITE-ProRule" id="PRU00708"/>
    </source>
</evidence>
<evidence type="ECO:0000313" key="5">
    <source>
        <dbReference type="Proteomes" id="UP000595140"/>
    </source>
</evidence>
<dbReference type="OrthoDB" id="185373at2759"/>
<keyword evidence="5" id="KW-1185">Reference proteome</keyword>
<evidence type="ECO:0000313" key="4">
    <source>
        <dbReference type="EMBL" id="VFQ92617.1"/>
    </source>
</evidence>
<dbReference type="Pfam" id="PF01535">
    <property type="entry name" value="PPR"/>
    <property type="match status" value="3"/>
</dbReference>
<feature type="repeat" description="PPR" evidence="3">
    <location>
        <begin position="360"/>
        <end position="394"/>
    </location>
</feature>
<name>A0A484MW03_9ASTE</name>
<sequence>MTAVKNMAPGKLPKLIPKPAAAAAAHNLIPPHKLPLSVLDTAIGNLPAATQTQLTRLVKTHLTPSFTPNDLLSFLRNRIHHHPTLTHLDFQLFRCAATVDSFRHDHSTFEWMSRTLAISHRLDSLSSLLQFIAANPCPCADGIFSCPRTEPIFRFAINAFCRSGRFDDALLAFDTMKRLIDGKPEAAMYNIMIHGFVKFRHYDKAIEFYHRMIKDRVKPDVITFNTLISGHCRNSQLGLALQMFKEMKNHGCVPNIISFNTLIKRFLMEDKIEEGIGMAYEMIELGHGISNVTCEILVDGLCRKGMTATSCDLLMDFSRKGLLPRDFDYSHIVERLCGEGNEGRAMELVCELWGRGNPPSVIACTILIEGLRKERRIQEASKLASDMLNERIVPDGVTFNCLISSMCEEGKSREANELRLLASPKGLQPDAVTYSVLIQGFAMEGKRKEGEILLDEMLDKGLIPDIFTYNRFKDELAKGKIKSL</sequence>
<feature type="repeat" description="PPR" evidence="3">
    <location>
        <begin position="290"/>
        <end position="324"/>
    </location>
</feature>
<reference evidence="4 5" key="1">
    <citation type="submission" date="2018-04" db="EMBL/GenBank/DDBJ databases">
        <authorList>
            <person name="Vogel A."/>
        </authorList>
    </citation>
    <scope>NUCLEOTIDE SEQUENCE [LARGE SCALE GENOMIC DNA]</scope>
</reference>
<feature type="repeat" description="PPR" evidence="3">
    <location>
        <begin position="220"/>
        <end position="254"/>
    </location>
</feature>
<dbReference type="PANTHER" id="PTHR47941">
    <property type="entry name" value="PENTATRICOPEPTIDE REPEAT-CONTAINING PROTEIN 3, MITOCHONDRIAL"/>
    <property type="match status" value="1"/>
</dbReference>
<feature type="repeat" description="PPR" evidence="3">
    <location>
        <begin position="430"/>
        <end position="464"/>
    </location>
</feature>
<evidence type="ECO:0000256" key="2">
    <source>
        <dbReference type="ARBA" id="ARBA00022737"/>
    </source>
</evidence>
<dbReference type="NCBIfam" id="TIGR00756">
    <property type="entry name" value="PPR"/>
    <property type="match status" value="5"/>
</dbReference>
<keyword evidence="2" id="KW-0677">Repeat</keyword>
<dbReference type="Proteomes" id="UP000595140">
    <property type="component" value="Unassembled WGS sequence"/>
</dbReference>
<feature type="repeat" description="PPR" evidence="3">
    <location>
        <begin position="185"/>
        <end position="219"/>
    </location>
</feature>
<evidence type="ECO:0008006" key="6">
    <source>
        <dbReference type="Google" id="ProtNLM"/>
    </source>
</evidence>
<dbReference type="PROSITE" id="PS51375">
    <property type="entry name" value="PPR"/>
    <property type="match status" value="6"/>
</dbReference>
<organism evidence="4 5">
    <name type="scientific">Cuscuta campestris</name>
    <dbReference type="NCBI Taxonomy" id="132261"/>
    <lineage>
        <taxon>Eukaryota</taxon>
        <taxon>Viridiplantae</taxon>
        <taxon>Streptophyta</taxon>
        <taxon>Embryophyta</taxon>
        <taxon>Tracheophyta</taxon>
        <taxon>Spermatophyta</taxon>
        <taxon>Magnoliopsida</taxon>
        <taxon>eudicotyledons</taxon>
        <taxon>Gunneridae</taxon>
        <taxon>Pentapetalae</taxon>
        <taxon>asterids</taxon>
        <taxon>lamiids</taxon>
        <taxon>Solanales</taxon>
        <taxon>Convolvulaceae</taxon>
        <taxon>Cuscuteae</taxon>
        <taxon>Cuscuta</taxon>
        <taxon>Cuscuta subgen. Grammica</taxon>
        <taxon>Cuscuta sect. Cleistogrammica</taxon>
    </lineage>
</organism>
<dbReference type="InterPro" id="IPR011990">
    <property type="entry name" value="TPR-like_helical_dom_sf"/>
</dbReference>
<protein>
    <recommendedName>
        <fullName evidence="6">Pentacotripeptide-repeat region of PRORP domain-containing protein</fullName>
    </recommendedName>
</protein>
<accession>A0A484MW03</accession>
<dbReference type="EMBL" id="OOIL02004591">
    <property type="protein sequence ID" value="VFQ92617.1"/>
    <property type="molecule type" value="Genomic_DNA"/>
</dbReference>
<evidence type="ECO:0000256" key="1">
    <source>
        <dbReference type="ARBA" id="ARBA00007626"/>
    </source>
</evidence>
<comment type="similarity">
    <text evidence="1">Belongs to the PPR family. P subfamily.</text>
</comment>
<dbReference type="AlphaFoldDB" id="A0A484MW03"/>
<dbReference type="Pfam" id="PF13041">
    <property type="entry name" value="PPR_2"/>
    <property type="match status" value="2"/>
</dbReference>
<dbReference type="Gene3D" id="1.25.40.10">
    <property type="entry name" value="Tetratricopeptide repeat domain"/>
    <property type="match status" value="5"/>
</dbReference>
<gene>
    <name evidence="4" type="ORF">CCAM_LOCUS34393</name>
</gene>
<feature type="repeat" description="PPR" evidence="3">
    <location>
        <begin position="395"/>
        <end position="429"/>
    </location>
</feature>
<proteinExistence type="inferred from homology"/>
<dbReference type="InterPro" id="IPR002885">
    <property type="entry name" value="PPR_rpt"/>
</dbReference>